<dbReference type="Proteomes" id="UP001163321">
    <property type="component" value="Chromosome 2"/>
</dbReference>
<reference evidence="1 2" key="1">
    <citation type="journal article" date="2022" name="bioRxiv">
        <title>The genome of the oomycete Peronosclerospora sorghi, a cosmopolitan pathogen of maize and sorghum, is inflated with dispersed pseudogenes.</title>
        <authorList>
            <person name="Fletcher K."/>
            <person name="Martin F."/>
            <person name="Isakeit T."/>
            <person name="Cavanaugh K."/>
            <person name="Magill C."/>
            <person name="Michelmore R."/>
        </authorList>
    </citation>
    <scope>NUCLEOTIDE SEQUENCE [LARGE SCALE GENOMIC DNA]</scope>
    <source>
        <strain evidence="1">P6</strain>
    </source>
</reference>
<sequence>MNSKSPKRPILLTPSRNFSGLLIRVSTSLFVAAMLRSRMAVTAASPSPSSTFVSILKAHTHPNEGMSTEYGMTVLKLVLSVQ</sequence>
<keyword evidence="2" id="KW-1185">Reference proteome</keyword>
<protein>
    <submittedName>
        <fullName evidence="1">Uncharacterized protein</fullName>
    </submittedName>
</protein>
<gene>
    <name evidence="1" type="ORF">PsorP6_016776</name>
</gene>
<evidence type="ECO:0000313" key="2">
    <source>
        <dbReference type="Proteomes" id="UP001163321"/>
    </source>
</evidence>
<evidence type="ECO:0000313" key="1">
    <source>
        <dbReference type="EMBL" id="KAI9916751.1"/>
    </source>
</evidence>
<dbReference type="EMBL" id="CM047581">
    <property type="protein sequence ID" value="KAI9916751.1"/>
    <property type="molecule type" value="Genomic_DNA"/>
</dbReference>
<accession>A0ACC0WEM9</accession>
<name>A0ACC0WEM9_9STRA</name>
<comment type="caution">
    <text evidence="1">The sequence shown here is derived from an EMBL/GenBank/DDBJ whole genome shotgun (WGS) entry which is preliminary data.</text>
</comment>
<organism evidence="1 2">
    <name type="scientific">Peronosclerospora sorghi</name>
    <dbReference type="NCBI Taxonomy" id="230839"/>
    <lineage>
        <taxon>Eukaryota</taxon>
        <taxon>Sar</taxon>
        <taxon>Stramenopiles</taxon>
        <taxon>Oomycota</taxon>
        <taxon>Peronosporomycetes</taxon>
        <taxon>Peronosporales</taxon>
        <taxon>Peronosporaceae</taxon>
        <taxon>Peronosclerospora</taxon>
    </lineage>
</organism>
<proteinExistence type="predicted"/>